<dbReference type="KEGG" id="vg:8888117"/>
<keyword evidence="2" id="KW-1185">Reference proteome</keyword>
<evidence type="ECO:0000313" key="2">
    <source>
        <dbReference type="Proteomes" id="UP000154509"/>
    </source>
</evidence>
<evidence type="ECO:0000313" key="1">
    <source>
        <dbReference type="EMBL" id="ACX83607.1"/>
    </source>
</evidence>
<organism evidence="1 2">
    <name type="scientific">Hapavirus ngaingan</name>
    <dbReference type="NCBI Taxonomy" id="1972623"/>
    <lineage>
        <taxon>Viruses</taxon>
        <taxon>Riboviria</taxon>
        <taxon>Orthornavirae</taxon>
        <taxon>Negarnaviricota</taxon>
        <taxon>Haploviricotina</taxon>
        <taxon>Monjiviricetes</taxon>
        <taxon>Mononegavirales</taxon>
        <taxon>Rhabdoviridae</taxon>
        <taxon>Alpharhabdovirinae</taxon>
        <taxon>Hapavirus</taxon>
    </lineage>
</organism>
<dbReference type="GeneID" id="8888117"/>
<proteinExistence type="predicted"/>
<name>D3GGL6_9RHAB</name>
<dbReference type="RefSeq" id="YP_003518288.1">
    <property type="nucleotide sequence ID" value="NC_013955.1"/>
</dbReference>
<accession>D3GGL6</accession>
<dbReference type="Proteomes" id="UP000154509">
    <property type="component" value="Segment"/>
</dbReference>
<dbReference type="EMBL" id="FJ715959">
    <property type="protein sequence ID" value="ACX83607.1"/>
    <property type="molecule type" value="Viral_cRNA"/>
</dbReference>
<gene>
    <name evidence="1" type="primary">U4</name>
</gene>
<protein>
    <submittedName>
        <fullName evidence="1">Uncharacterized protein U4</fullName>
    </submittedName>
</protein>
<reference evidence="1 2" key="1">
    <citation type="journal article" date="2010" name="Virology">
        <title>Ngaingan virus, a macropod-associated rhabdovirus, contains a second glycoprotein gene and seven novel open reading frames.</title>
        <authorList>
            <person name="Gubala A."/>
            <person name="Davis S."/>
            <person name="Weir R."/>
            <person name="Melville L."/>
            <person name="Cowled C."/>
            <person name="Walker P."/>
            <person name="Boyle D."/>
        </authorList>
    </citation>
    <scope>NUCLEOTIDE SEQUENCE [LARGE SCALE GENOMIC DNA]</scope>
    <source>
        <strain evidence="1">MRM14556</strain>
    </source>
</reference>
<sequence>MPEFNFLIRPYREHIPMGLCEVAGDAFLKTIDALRFSSWIPYLCSNEAKAFAVVFSPNLEQKSYYYDYTYKDQMYFIQLIY</sequence>